<protein>
    <submittedName>
        <fullName evidence="2">Sugar phosphate isomerase/epimerase</fullName>
    </submittedName>
</protein>
<gene>
    <name evidence="2" type="ORF">NCTC7807_04281</name>
</gene>
<organism evidence="2 3">
    <name type="scientific">Streptomyces griseus</name>
    <dbReference type="NCBI Taxonomy" id="1911"/>
    <lineage>
        <taxon>Bacteria</taxon>
        <taxon>Bacillati</taxon>
        <taxon>Actinomycetota</taxon>
        <taxon>Actinomycetes</taxon>
        <taxon>Kitasatosporales</taxon>
        <taxon>Streptomycetaceae</taxon>
        <taxon>Streptomyces</taxon>
    </lineage>
</organism>
<reference evidence="2 3" key="1">
    <citation type="submission" date="2018-06" db="EMBL/GenBank/DDBJ databases">
        <authorList>
            <consortium name="Pathogen Informatics"/>
            <person name="Doyle S."/>
        </authorList>
    </citation>
    <scope>NUCLEOTIDE SEQUENCE [LARGE SCALE GENOMIC DNA]</scope>
    <source>
        <strain evidence="2 3">NCTC7807</strain>
    </source>
</reference>
<name>A0A380P5R7_STRGR</name>
<dbReference type="GO" id="GO:0016853">
    <property type="term" value="F:isomerase activity"/>
    <property type="evidence" value="ECO:0007669"/>
    <property type="project" value="UniProtKB-KW"/>
</dbReference>
<dbReference type="RefSeq" id="WP_100453619.1">
    <property type="nucleotide sequence ID" value="NZ_UHID01000007.1"/>
</dbReference>
<dbReference type="InterPro" id="IPR047715">
    <property type="entry name" value="EboA_dom"/>
</dbReference>
<evidence type="ECO:0000313" key="2">
    <source>
        <dbReference type="EMBL" id="SUP60217.1"/>
    </source>
</evidence>
<proteinExistence type="predicted"/>
<dbReference type="EMBL" id="UHID01000007">
    <property type="protein sequence ID" value="SUP60217.1"/>
    <property type="molecule type" value="Genomic_DNA"/>
</dbReference>
<sequence length="225" mass="22893">MNHPASAPPRPDPAAIRRALAGRLDADARAWLDTALAEAAEGAGAGPLPAWERRFAEAGRRAGAAHADTARVLLLHAAGADAGTLTRLYREGSGAERRAVLDALTLVVPGPEAVPLVEDALRANDTGIVAAAVGPYAARHLDAHAWRHAVLKCLFTGVPLTAVAGLAERAAGDGELDRMLADFAEERAAAGRAVPADLTAARALTGAAPTGRPTTQPAGGGAKEN</sequence>
<accession>A0A380P5R7</accession>
<evidence type="ECO:0000313" key="3">
    <source>
        <dbReference type="Proteomes" id="UP000254150"/>
    </source>
</evidence>
<feature type="region of interest" description="Disordered" evidence="1">
    <location>
        <begin position="204"/>
        <end position="225"/>
    </location>
</feature>
<dbReference type="AlphaFoldDB" id="A0A380P5R7"/>
<keyword evidence="2" id="KW-0413">Isomerase</keyword>
<evidence type="ECO:0000256" key="1">
    <source>
        <dbReference type="SAM" id="MobiDB-lite"/>
    </source>
</evidence>
<dbReference type="Proteomes" id="UP000254150">
    <property type="component" value="Unassembled WGS sequence"/>
</dbReference>
<dbReference type="NCBIfam" id="NF035938">
    <property type="entry name" value="EboA_domain"/>
    <property type="match status" value="1"/>
</dbReference>